<organism evidence="2 3">
    <name type="scientific">Nonomuraea insulae</name>
    <dbReference type="NCBI Taxonomy" id="1616787"/>
    <lineage>
        <taxon>Bacteria</taxon>
        <taxon>Bacillati</taxon>
        <taxon>Actinomycetota</taxon>
        <taxon>Actinomycetes</taxon>
        <taxon>Streptosporangiales</taxon>
        <taxon>Streptosporangiaceae</taxon>
        <taxon>Nonomuraea</taxon>
    </lineage>
</organism>
<dbReference type="RefSeq" id="WP_379523181.1">
    <property type="nucleotide sequence ID" value="NZ_JBHSPA010000097.1"/>
</dbReference>
<keyword evidence="1" id="KW-0732">Signal</keyword>
<dbReference type="EMBL" id="JBHSPA010000097">
    <property type="protein sequence ID" value="MFC5833762.1"/>
    <property type="molecule type" value="Genomic_DNA"/>
</dbReference>
<reference evidence="3" key="1">
    <citation type="journal article" date="2019" name="Int. J. Syst. Evol. Microbiol.">
        <title>The Global Catalogue of Microorganisms (GCM) 10K type strain sequencing project: providing services to taxonomists for standard genome sequencing and annotation.</title>
        <authorList>
            <consortium name="The Broad Institute Genomics Platform"/>
            <consortium name="The Broad Institute Genome Sequencing Center for Infectious Disease"/>
            <person name="Wu L."/>
            <person name="Ma J."/>
        </authorList>
    </citation>
    <scope>NUCLEOTIDE SEQUENCE [LARGE SCALE GENOMIC DNA]</scope>
    <source>
        <strain evidence="3">CCUG 53903</strain>
    </source>
</reference>
<keyword evidence="3" id="KW-1185">Reference proteome</keyword>
<feature type="signal peptide" evidence="1">
    <location>
        <begin position="1"/>
        <end position="24"/>
    </location>
</feature>
<feature type="chain" id="PRO_5045142383" evidence="1">
    <location>
        <begin position="25"/>
        <end position="51"/>
    </location>
</feature>
<evidence type="ECO:0000313" key="2">
    <source>
        <dbReference type="EMBL" id="MFC5833762.1"/>
    </source>
</evidence>
<gene>
    <name evidence="2" type="ORF">ACFPZ3_58820</name>
</gene>
<evidence type="ECO:0000313" key="3">
    <source>
        <dbReference type="Proteomes" id="UP001596058"/>
    </source>
</evidence>
<sequence length="51" mass="5021">MRSPLAVVLATALCAILPVPAAGAAADVPGDQPLPGYTIDNAPLTPAIVAR</sequence>
<dbReference type="Proteomes" id="UP001596058">
    <property type="component" value="Unassembled WGS sequence"/>
</dbReference>
<protein>
    <submittedName>
        <fullName evidence="2">Uncharacterized protein</fullName>
    </submittedName>
</protein>
<name>A0ABW1D6T5_9ACTN</name>
<proteinExistence type="predicted"/>
<evidence type="ECO:0000256" key="1">
    <source>
        <dbReference type="SAM" id="SignalP"/>
    </source>
</evidence>
<comment type="caution">
    <text evidence="2">The sequence shown here is derived from an EMBL/GenBank/DDBJ whole genome shotgun (WGS) entry which is preliminary data.</text>
</comment>
<accession>A0ABW1D6T5</accession>